<dbReference type="PROSITE" id="PS50156">
    <property type="entry name" value="SSD"/>
    <property type="match status" value="2"/>
</dbReference>
<comment type="similarity">
    <text evidence="2">Belongs to the resistance-nodulation-cell division (RND) (TC 2.A.6) family. MmpL subfamily.</text>
</comment>
<feature type="transmembrane region" description="Helical" evidence="7">
    <location>
        <begin position="640"/>
        <end position="666"/>
    </location>
</feature>
<keyword evidence="5 7" id="KW-1133">Transmembrane helix</keyword>
<evidence type="ECO:0000259" key="8">
    <source>
        <dbReference type="PROSITE" id="PS50156"/>
    </source>
</evidence>
<name>A0ABT6KQM1_9MICO</name>
<accession>A0ABT6KQM1</accession>
<dbReference type="Pfam" id="PF03176">
    <property type="entry name" value="MMPL"/>
    <property type="match status" value="2"/>
</dbReference>
<evidence type="ECO:0000256" key="2">
    <source>
        <dbReference type="ARBA" id="ARBA00010157"/>
    </source>
</evidence>
<evidence type="ECO:0000256" key="4">
    <source>
        <dbReference type="ARBA" id="ARBA00022692"/>
    </source>
</evidence>
<keyword evidence="4 7" id="KW-0812">Transmembrane</keyword>
<evidence type="ECO:0000256" key="7">
    <source>
        <dbReference type="SAM" id="Phobius"/>
    </source>
</evidence>
<dbReference type="InterPro" id="IPR000731">
    <property type="entry name" value="SSD"/>
</dbReference>
<evidence type="ECO:0000256" key="3">
    <source>
        <dbReference type="ARBA" id="ARBA00022475"/>
    </source>
</evidence>
<comment type="subcellular location">
    <subcellularLocation>
        <location evidence="1">Cell membrane</location>
        <topology evidence="1">Multi-pass membrane protein</topology>
    </subcellularLocation>
</comment>
<evidence type="ECO:0000313" key="10">
    <source>
        <dbReference type="Proteomes" id="UP001160142"/>
    </source>
</evidence>
<dbReference type="PANTHER" id="PTHR33406">
    <property type="entry name" value="MEMBRANE PROTEIN MJ1562-RELATED"/>
    <property type="match status" value="1"/>
</dbReference>
<evidence type="ECO:0000313" key="9">
    <source>
        <dbReference type="EMBL" id="MDH6181407.1"/>
    </source>
</evidence>
<feature type="transmembrane region" description="Helical" evidence="7">
    <location>
        <begin position="12"/>
        <end position="32"/>
    </location>
</feature>
<feature type="transmembrane region" description="Helical" evidence="7">
    <location>
        <begin position="303"/>
        <end position="329"/>
    </location>
</feature>
<dbReference type="Gene3D" id="1.20.1640.10">
    <property type="entry name" value="Multidrug efflux transporter AcrB transmembrane domain"/>
    <property type="match status" value="2"/>
</dbReference>
<protein>
    <submittedName>
        <fullName evidence="9">RND superfamily putative drug exporter</fullName>
    </submittedName>
</protein>
<keyword evidence="10" id="KW-1185">Reference proteome</keyword>
<gene>
    <name evidence="9" type="ORF">M2152_001589</name>
</gene>
<dbReference type="InterPro" id="IPR004869">
    <property type="entry name" value="MMPL_dom"/>
</dbReference>
<feature type="transmembrane region" description="Helical" evidence="7">
    <location>
        <begin position="534"/>
        <end position="555"/>
    </location>
</feature>
<feature type="transmembrane region" description="Helical" evidence="7">
    <location>
        <begin position="233"/>
        <end position="253"/>
    </location>
</feature>
<evidence type="ECO:0000256" key="6">
    <source>
        <dbReference type="ARBA" id="ARBA00023136"/>
    </source>
</evidence>
<feature type="transmembrane region" description="Helical" evidence="7">
    <location>
        <begin position="164"/>
        <end position="188"/>
    </location>
</feature>
<organism evidence="9 10">
    <name type="scientific">Antiquaquibacter oligotrophicus</name>
    <dbReference type="NCBI Taxonomy" id="2880260"/>
    <lineage>
        <taxon>Bacteria</taxon>
        <taxon>Bacillati</taxon>
        <taxon>Actinomycetota</taxon>
        <taxon>Actinomycetes</taxon>
        <taxon>Micrococcales</taxon>
        <taxon>Microbacteriaceae</taxon>
        <taxon>Antiquaquibacter</taxon>
    </lineage>
</organism>
<evidence type="ECO:0000256" key="5">
    <source>
        <dbReference type="ARBA" id="ARBA00022989"/>
    </source>
</evidence>
<feature type="transmembrane region" description="Helical" evidence="7">
    <location>
        <begin position="274"/>
        <end position="297"/>
    </location>
</feature>
<keyword evidence="6 7" id="KW-0472">Membrane</keyword>
<evidence type="ECO:0000256" key="1">
    <source>
        <dbReference type="ARBA" id="ARBA00004651"/>
    </source>
</evidence>
<feature type="transmembrane region" description="Helical" evidence="7">
    <location>
        <begin position="607"/>
        <end position="634"/>
    </location>
</feature>
<feature type="transmembrane region" description="Helical" evidence="7">
    <location>
        <begin position="510"/>
        <end position="527"/>
    </location>
</feature>
<dbReference type="SUPFAM" id="SSF82866">
    <property type="entry name" value="Multidrug efflux transporter AcrB transmembrane domain"/>
    <property type="match status" value="2"/>
</dbReference>
<comment type="caution">
    <text evidence="9">The sequence shown here is derived from an EMBL/GenBank/DDBJ whole genome shotgun (WGS) entry which is preliminary data.</text>
</comment>
<feature type="domain" description="SSD" evidence="8">
    <location>
        <begin position="537"/>
        <end position="665"/>
    </location>
</feature>
<dbReference type="RefSeq" id="WP_322133723.1">
    <property type="nucleotide sequence ID" value="NZ_CP085036.1"/>
</dbReference>
<proteinExistence type="inferred from homology"/>
<feature type="domain" description="SSD" evidence="8">
    <location>
        <begin position="210"/>
        <end position="328"/>
    </location>
</feature>
<dbReference type="PANTHER" id="PTHR33406:SF6">
    <property type="entry name" value="MEMBRANE PROTEIN YDGH-RELATED"/>
    <property type="match status" value="1"/>
</dbReference>
<feature type="transmembrane region" description="Helical" evidence="7">
    <location>
        <begin position="567"/>
        <end position="586"/>
    </location>
</feature>
<dbReference type="Proteomes" id="UP001160142">
    <property type="component" value="Unassembled WGS sequence"/>
</dbReference>
<feature type="transmembrane region" description="Helical" evidence="7">
    <location>
        <begin position="364"/>
        <end position="386"/>
    </location>
</feature>
<sequence>MKRLTTFITARATSWIVLVVALLVSGAIFALGTGSESETAPGAGLPETAESARVTAAQQDLPSADTTSALLVYSRDGEQLDPTDVEAITASTADLAELSSADFVPPPSVSEDGTTALVAVPLEVIDDVGAQAERADEIRSIANADLPDGLTALLTGPEGFAVDVAAVFEGADFTLLLTTAAVVIVLLLVTYRSPWLWLVPVVVVGTADGLARIVATRVAESIGITLDASVTGILSVLVFGAGTNYALLLIARYRDELRLVEDRRHAMARALRGAGPAIIASGSTVVLALLTLLFAQLTGNRALGIACATGVVIAMLFALFVLPAALLLFGRGLFWPYVPHYGSEGSTTRGVWFRLGTLVSRKPAVVATAGVLILGALALGVTQVQIGLSQNERFTSVPEAVVGQEILADAFSAGASSPTAVITNADYADEVADAAASVDGVDSARVGETNGEITQVDVVLDAAAETDEAFAAIDALRAELHSIDGADAIVGGLDAQSLDVARAQEADQDLVIPLILGLVFLVLVILLRALVAPLLLLATVVGSFFASLGASWLLFQSVLGFPAIDTNVVLFSFLFLVALGVDYNIFLVTRAREEAAQHGTRTGMIRALAATGGVITSAGILLAAVFAVLGVLPLITLTQIGIIVCIGVLLDTLLVRTVIVPALAFLTGEKFWWPSRVMSVDAEVRTTGSAARS</sequence>
<keyword evidence="3" id="KW-1003">Cell membrane</keyword>
<dbReference type="EMBL" id="JARXVQ010000001">
    <property type="protein sequence ID" value="MDH6181407.1"/>
    <property type="molecule type" value="Genomic_DNA"/>
</dbReference>
<feature type="transmembrane region" description="Helical" evidence="7">
    <location>
        <begin position="195"/>
        <end position="213"/>
    </location>
</feature>
<reference evidence="9 10" key="1">
    <citation type="submission" date="2023-04" db="EMBL/GenBank/DDBJ databases">
        <title>Genome Encyclopedia of Bacteria and Archaea VI: Functional Genomics of Type Strains.</title>
        <authorList>
            <person name="Whitman W."/>
        </authorList>
    </citation>
    <scope>NUCLEOTIDE SEQUENCE [LARGE SCALE GENOMIC DNA]</scope>
    <source>
        <strain evidence="9 10">SG_E_30_P1</strain>
    </source>
</reference>
<dbReference type="InterPro" id="IPR050545">
    <property type="entry name" value="Mycobact_MmpL"/>
</dbReference>